<dbReference type="AlphaFoldDB" id="D7BAR8"/>
<dbReference type="InterPro" id="IPR046335">
    <property type="entry name" value="LacI/GalR-like_sensor"/>
</dbReference>
<dbReference type="KEGG" id="msv:Mesil_0673"/>
<dbReference type="Gene3D" id="3.40.50.2300">
    <property type="match status" value="2"/>
</dbReference>
<gene>
    <name evidence="5" type="ordered locus">Mesil_0673</name>
</gene>
<keyword evidence="2" id="KW-0238">DNA-binding</keyword>
<accession>D7BAR8</accession>
<dbReference type="eggNOG" id="COG1609">
    <property type="taxonomic scope" value="Bacteria"/>
</dbReference>
<keyword evidence="1" id="KW-0805">Transcription regulation</keyword>
<dbReference type="Pfam" id="PF00356">
    <property type="entry name" value="LacI"/>
    <property type="match status" value="1"/>
</dbReference>
<reference evidence="5 6" key="1">
    <citation type="journal article" date="2010" name="Stand. Genomic Sci.">
        <title>Complete genome sequence of Meiothermus silvanus type strain (VI-R2).</title>
        <authorList>
            <person name="Sikorski J."/>
            <person name="Tindall B.J."/>
            <person name="Lowry S."/>
            <person name="Lucas S."/>
            <person name="Nolan M."/>
            <person name="Copeland A."/>
            <person name="Glavina Del Rio T."/>
            <person name="Tice H."/>
            <person name="Cheng J.F."/>
            <person name="Han C."/>
            <person name="Pitluck S."/>
            <person name="Liolios K."/>
            <person name="Ivanova N."/>
            <person name="Mavromatis K."/>
            <person name="Mikhailova N."/>
            <person name="Pati A."/>
            <person name="Goodwin L."/>
            <person name="Chen A."/>
            <person name="Palaniappan K."/>
            <person name="Land M."/>
            <person name="Hauser L."/>
            <person name="Chang Y.J."/>
            <person name="Jeffries C.D."/>
            <person name="Rohde M."/>
            <person name="Goker M."/>
            <person name="Woyke T."/>
            <person name="Bristow J."/>
            <person name="Eisen J.A."/>
            <person name="Markowitz V."/>
            <person name="Hugenholtz P."/>
            <person name="Kyrpides N.C."/>
            <person name="Klenk H.P."/>
            <person name="Lapidus A."/>
        </authorList>
    </citation>
    <scope>NUCLEOTIDE SEQUENCE [LARGE SCALE GENOMIC DNA]</scope>
    <source>
        <strain evidence="6">ATCC 700542 / DSM 9946 / VI-R2</strain>
    </source>
</reference>
<protein>
    <submittedName>
        <fullName evidence="5">Transcriptional regulator, LacI family</fullName>
    </submittedName>
</protein>
<dbReference type="GO" id="GO:0000976">
    <property type="term" value="F:transcription cis-regulatory region binding"/>
    <property type="evidence" value="ECO:0007669"/>
    <property type="project" value="TreeGrafter"/>
</dbReference>
<dbReference type="PANTHER" id="PTHR30146">
    <property type="entry name" value="LACI-RELATED TRANSCRIPTIONAL REPRESSOR"/>
    <property type="match status" value="1"/>
</dbReference>
<dbReference type="GO" id="GO:0003700">
    <property type="term" value="F:DNA-binding transcription factor activity"/>
    <property type="evidence" value="ECO:0007669"/>
    <property type="project" value="TreeGrafter"/>
</dbReference>
<evidence type="ECO:0000313" key="5">
    <source>
        <dbReference type="EMBL" id="ADH62590.1"/>
    </source>
</evidence>
<organism evidence="5 6">
    <name type="scientific">Allomeiothermus silvanus (strain ATCC 700542 / DSM 9946 / NBRC 106475 / NCIMB 13440 / VI-R2)</name>
    <name type="common">Thermus silvanus</name>
    <dbReference type="NCBI Taxonomy" id="526227"/>
    <lineage>
        <taxon>Bacteria</taxon>
        <taxon>Thermotogati</taxon>
        <taxon>Deinococcota</taxon>
        <taxon>Deinococci</taxon>
        <taxon>Thermales</taxon>
        <taxon>Thermaceae</taxon>
        <taxon>Allomeiothermus</taxon>
    </lineage>
</organism>
<dbReference type="CDD" id="cd20010">
    <property type="entry name" value="PBP1_AglR-like"/>
    <property type="match status" value="1"/>
</dbReference>
<evidence type="ECO:0000256" key="1">
    <source>
        <dbReference type="ARBA" id="ARBA00023015"/>
    </source>
</evidence>
<dbReference type="CDD" id="cd01392">
    <property type="entry name" value="HTH_LacI"/>
    <property type="match status" value="1"/>
</dbReference>
<dbReference type="InterPro" id="IPR028082">
    <property type="entry name" value="Peripla_BP_I"/>
</dbReference>
<keyword evidence="3" id="KW-0804">Transcription</keyword>
<dbReference type="PANTHER" id="PTHR30146:SF109">
    <property type="entry name" value="HTH-TYPE TRANSCRIPTIONAL REGULATOR GALS"/>
    <property type="match status" value="1"/>
</dbReference>
<dbReference type="PROSITE" id="PS50932">
    <property type="entry name" value="HTH_LACI_2"/>
    <property type="match status" value="1"/>
</dbReference>
<dbReference type="EMBL" id="CP002042">
    <property type="protein sequence ID" value="ADH62590.1"/>
    <property type="molecule type" value="Genomic_DNA"/>
</dbReference>
<keyword evidence="6" id="KW-1185">Reference proteome</keyword>
<evidence type="ECO:0000256" key="2">
    <source>
        <dbReference type="ARBA" id="ARBA00023125"/>
    </source>
</evidence>
<dbReference type="SMART" id="SM00354">
    <property type="entry name" value="HTH_LACI"/>
    <property type="match status" value="1"/>
</dbReference>
<dbReference type="Gene3D" id="1.10.260.40">
    <property type="entry name" value="lambda repressor-like DNA-binding domains"/>
    <property type="match status" value="1"/>
</dbReference>
<dbReference type="Pfam" id="PF13377">
    <property type="entry name" value="Peripla_BP_3"/>
    <property type="match status" value="1"/>
</dbReference>
<evidence type="ECO:0000313" key="6">
    <source>
        <dbReference type="Proteomes" id="UP000001916"/>
    </source>
</evidence>
<proteinExistence type="predicted"/>
<dbReference type="HOGENOM" id="CLU_037628_6_1_0"/>
<evidence type="ECO:0000259" key="4">
    <source>
        <dbReference type="PROSITE" id="PS50932"/>
    </source>
</evidence>
<dbReference type="SUPFAM" id="SSF53822">
    <property type="entry name" value="Periplasmic binding protein-like I"/>
    <property type="match status" value="1"/>
</dbReference>
<name>D7BAR8_ALLS1</name>
<evidence type="ECO:0000256" key="3">
    <source>
        <dbReference type="ARBA" id="ARBA00023163"/>
    </source>
</evidence>
<dbReference type="STRING" id="526227.Mesil_0673"/>
<dbReference type="SUPFAM" id="SSF47413">
    <property type="entry name" value="lambda repressor-like DNA-binding domains"/>
    <property type="match status" value="1"/>
</dbReference>
<dbReference type="Proteomes" id="UP000001916">
    <property type="component" value="Chromosome"/>
</dbReference>
<dbReference type="InterPro" id="IPR010982">
    <property type="entry name" value="Lambda_DNA-bd_dom_sf"/>
</dbReference>
<feature type="domain" description="HTH lacI-type" evidence="4">
    <location>
        <begin position="26"/>
        <end position="80"/>
    </location>
</feature>
<sequence>MENVYIISWMGFFGPDGGFVPDSNSPDIRQVAALARVSIATVSRVFNNPSRVSPATREKVRAIAERVGYRPNPLGQRLRKGRTEAVGLVIQTPPGRSLEPFFLELMAGLGEGLGDAGLDLLVTTCHSPTQELTHYRRLVEGQRVDALVLARTRHSDERIKYLLQQDLPFVVQGRSDAIQQPFPYLDIDGEEGFFVATRYLLELGHRRIALIAAPRDFNFALHRLRGYRKALEAAAVPAQAEWVLEGDLSEESGYRLALELLSLPQPPTALLCANDLMALGALHALRERGLRAGREVSVIGYDDISPAHYTDPPLTTLRQPFRAMGRRLVEMLLARMDGVPAQKLQEVWAPELVIRGSVGPCMETSISPRSGAASVSPQSGGG</sequence>
<dbReference type="InterPro" id="IPR000843">
    <property type="entry name" value="HTH_LacI"/>
</dbReference>